<reference evidence="1 2" key="1">
    <citation type="journal article" date="2021" name="Nat. Commun.">
        <title>Genetic determinants of endophytism in the Arabidopsis root mycobiome.</title>
        <authorList>
            <person name="Mesny F."/>
            <person name="Miyauchi S."/>
            <person name="Thiergart T."/>
            <person name="Pickel B."/>
            <person name="Atanasova L."/>
            <person name="Karlsson M."/>
            <person name="Huettel B."/>
            <person name="Barry K.W."/>
            <person name="Haridas S."/>
            <person name="Chen C."/>
            <person name="Bauer D."/>
            <person name="Andreopoulos W."/>
            <person name="Pangilinan J."/>
            <person name="LaButti K."/>
            <person name="Riley R."/>
            <person name="Lipzen A."/>
            <person name="Clum A."/>
            <person name="Drula E."/>
            <person name="Henrissat B."/>
            <person name="Kohler A."/>
            <person name="Grigoriev I.V."/>
            <person name="Martin F.M."/>
            <person name="Hacquard S."/>
        </authorList>
    </citation>
    <scope>NUCLEOTIDE SEQUENCE [LARGE SCALE GENOMIC DNA]</scope>
    <source>
        <strain evidence="1 2">MPI-SDFR-AT-0079</strain>
    </source>
</reference>
<evidence type="ECO:0000313" key="2">
    <source>
        <dbReference type="Proteomes" id="UP000724584"/>
    </source>
</evidence>
<keyword evidence="2" id="KW-1185">Reference proteome</keyword>
<protein>
    <submittedName>
        <fullName evidence="1">Major facilitator superfamily domain-containing protein</fullName>
    </submittedName>
</protein>
<comment type="caution">
    <text evidence="1">The sequence shown here is derived from an EMBL/GenBank/DDBJ whole genome shotgun (WGS) entry which is preliminary data.</text>
</comment>
<sequence>MDATTLPPGLNPEAQHFGVSYERASLIPQLLQAGYGGGILLLCPLGDVFRLRPMILILLTITTVAWAGLCLTDSFQVFTALSFVTGFVTVSPQLLLPLVGTITAPDRQATAVSIVLAGGMMGLAVPRAALGLQVLLIAAMWLFFPDYPLLRYEQGASPESNPYQDHQEDRPWFRTYTRVLLDIVRMVFTKPILAHGCAVTFLTNAVLTAFWTTLTAHLVAPPRNFGPYLVIENFAIYVAAVAGMVPGIATVALDAYAGERIGGGVGGAVIQAVGVDFGIHVASVAYRAAVYRELPATKANVTFTFSAFIGQLVGTSVGNVVYARGGWAQVGTLNIALSAGATVVVLSRGPKEKGWFGWTGGASLRLKDGSGTPANMEQVQVV</sequence>
<evidence type="ECO:0000313" key="1">
    <source>
        <dbReference type="EMBL" id="KAH6631387.1"/>
    </source>
</evidence>
<proteinExistence type="predicted"/>
<accession>A0ACB7PB25</accession>
<name>A0ACB7PB25_9PEZI</name>
<dbReference type="Proteomes" id="UP000724584">
    <property type="component" value="Unassembled WGS sequence"/>
</dbReference>
<gene>
    <name evidence="1" type="ORF">F5144DRAFT_647986</name>
</gene>
<dbReference type="EMBL" id="JAGIZQ010000004">
    <property type="protein sequence ID" value="KAH6631387.1"/>
    <property type="molecule type" value="Genomic_DNA"/>
</dbReference>
<organism evidence="1 2">
    <name type="scientific">Chaetomium tenue</name>
    <dbReference type="NCBI Taxonomy" id="1854479"/>
    <lineage>
        <taxon>Eukaryota</taxon>
        <taxon>Fungi</taxon>
        <taxon>Dikarya</taxon>
        <taxon>Ascomycota</taxon>
        <taxon>Pezizomycotina</taxon>
        <taxon>Sordariomycetes</taxon>
        <taxon>Sordariomycetidae</taxon>
        <taxon>Sordariales</taxon>
        <taxon>Chaetomiaceae</taxon>
        <taxon>Chaetomium</taxon>
    </lineage>
</organism>